<keyword evidence="4" id="KW-1185">Reference proteome</keyword>
<name>A0A640VTX7_9RHOB</name>
<evidence type="ECO:0000259" key="2">
    <source>
        <dbReference type="Pfam" id="PF00582"/>
    </source>
</evidence>
<dbReference type="EMBL" id="BLIV01000005">
    <property type="protein sequence ID" value="GFE51112.1"/>
    <property type="molecule type" value="Genomic_DNA"/>
</dbReference>
<comment type="caution">
    <text evidence="3">The sequence shown here is derived from an EMBL/GenBank/DDBJ whole genome shotgun (WGS) entry which is preliminary data.</text>
</comment>
<sequence length="284" mass="30772">MLRKIIVPVRGDGMTQTVLGHASALAKHHGAHIVVAHCRKRAEDMRPYSRALPSFARATMVAQSEELANQEEQDLRAQLHQFMASLDIEETERPHPGTASVEFVEDFGQMADVIKRTGRLADLVAVAKPDRDRNIGTNSLQSALYQTGRPVLMCPSSGDVAPDFGAHVTIAWNGSLEASRAVAMTLDIARAARSLTILSGGKGEPHGTTADELIEYYRLRGVDAGAHRFEARNPGEALPKITAELGASLLIMGAYGQNHERETLFGGNTQVVVDRSEIPVVLVH</sequence>
<accession>A0A640VTX7</accession>
<dbReference type="InterPro" id="IPR006016">
    <property type="entry name" value="UspA"/>
</dbReference>
<dbReference type="AlphaFoldDB" id="A0A640VTX7"/>
<evidence type="ECO:0000313" key="4">
    <source>
        <dbReference type="Proteomes" id="UP000436522"/>
    </source>
</evidence>
<dbReference type="Pfam" id="PF00582">
    <property type="entry name" value="Usp"/>
    <property type="match status" value="2"/>
</dbReference>
<dbReference type="InterPro" id="IPR006015">
    <property type="entry name" value="Universal_stress_UspA"/>
</dbReference>
<proteinExistence type="inferred from homology"/>
<dbReference type="Gene3D" id="3.40.50.12370">
    <property type="match status" value="1"/>
</dbReference>
<comment type="similarity">
    <text evidence="1">Belongs to the universal stress protein A family.</text>
</comment>
<organism evidence="3 4">
    <name type="scientific">Roseobacter cerasinus</name>
    <dbReference type="NCBI Taxonomy" id="2602289"/>
    <lineage>
        <taxon>Bacteria</taxon>
        <taxon>Pseudomonadati</taxon>
        <taxon>Pseudomonadota</taxon>
        <taxon>Alphaproteobacteria</taxon>
        <taxon>Rhodobacterales</taxon>
        <taxon>Roseobacteraceae</taxon>
        <taxon>Roseobacter</taxon>
    </lineage>
</organism>
<dbReference type="PANTHER" id="PTHR46268:SF15">
    <property type="entry name" value="UNIVERSAL STRESS PROTEIN HP_0031"/>
    <property type="match status" value="1"/>
</dbReference>
<feature type="domain" description="UspA" evidence="2">
    <location>
        <begin position="1"/>
        <end position="118"/>
    </location>
</feature>
<dbReference type="PRINTS" id="PR01438">
    <property type="entry name" value="UNVRSLSTRESS"/>
</dbReference>
<gene>
    <name evidence="3" type="ORF">So717_28650</name>
</gene>
<dbReference type="SUPFAM" id="SSF52402">
    <property type="entry name" value="Adenine nucleotide alpha hydrolases-like"/>
    <property type="match status" value="2"/>
</dbReference>
<protein>
    <submittedName>
        <fullName evidence="3">Universal stress protein UspA</fullName>
    </submittedName>
</protein>
<dbReference type="PANTHER" id="PTHR46268">
    <property type="entry name" value="STRESS RESPONSE PROTEIN NHAX"/>
    <property type="match status" value="1"/>
</dbReference>
<dbReference type="Proteomes" id="UP000436522">
    <property type="component" value="Unassembled WGS sequence"/>
</dbReference>
<evidence type="ECO:0000313" key="3">
    <source>
        <dbReference type="EMBL" id="GFE51112.1"/>
    </source>
</evidence>
<reference evidence="3 4" key="1">
    <citation type="submission" date="2019-12" db="EMBL/GenBank/DDBJ databases">
        <title>Roseobacter cerasinus sp. nov., isolated from seawater around aquaculture.</title>
        <authorList>
            <person name="Muramatsu S."/>
            <person name="Takabe Y."/>
            <person name="Mori K."/>
            <person name="Takaichi S."/>
            <person name="Hanada S."/>
        </authorList>
    </citation>
    <scope>NUCLEOTIDE SEQUENCE [LARGE SCALE GENOMIC DNA]</scope>
    <source>
        <strain evidence="3 4">AI77</strain>
    </source>
</reference>
<dbReference type="OrthoDB" id="9804721at2"/>
<dbReference type="CDD" id="cd00293">
    <property type="entry name" value="USP-like"/>
    <property type="match status" value="1"/>
</dbReference>
<feature type="domain" description="UspA" evidence="2">
    <location>
        <begin position="229"/>
        <end position="284"/>
    </location>
</feature>
<evidence type="ECO:0000256" key="1">
    <source>
        <dbReference type="ARBA" id="ARBA00008791"/>
    </source>
</evidence>